<dbReference type="EMBL" id="JAMZIH010009668">
    <property type="protein sequence ID" value="KAJ1669784.1"/>
    <property type="molecule type" value="Genomic_DNA"/>
</dbReference>
<proteinExistence type="predicted"/>
<protein>
    <submittedName>
        <fullName evidence="1">GDP-mannose transporter into the lumen of the Golgi</fullName>
    </submittedName>
</protein>
<comment type="caution">
    <text evidence="1">The sequence shown here is derived from an EMBL/GenBank/DDBJ whole genome shotgun (WGS) entry which is preliminary data.</text>
</comment>
<evidence type="ECO:0000313" key="1">
    <source>
        <dbReference type="EMBL" id="KAJ1669784.1"/>
    </source>
</evidence>
<dbReference type="Proteomes" id="UP001145114">
    <property type="component" value="Unassembled WGS sequence"/>
</dbReference>
<evidence type="ECO:0000313" key="2">
    <source>
        <dbReference type="Proteomes" id="UP001145114"/>
    </source>
</evidence>
<gene>
    <name evidence="1" type="primary">VRG4_2</name>
    <name evidence="1" type="ORF">EV182_008597</name>
</gene>
<reference evidence="1" key="1">
    <citation type="submission" date="2022-06" db="EMBL/GenBank/DDBJ databases">
        <title>Phylogenomic reconstructions and comparative analyses of Kickxellomycotina fungi.</title>
        <authorList>
            <person name="Reynolds N.K."/>
            <person name="Stajich J.E."/>
            <person name="Barry K."/>
            <person name="Grigoriev I.V."/>
            <person name="Crous P."/>
            <person name="Smith M.E."/>
        </authorList>
    </citation>
    <scope>NUCLEOTIDE SEQUENCE</scope>
    <source>
        <strain evidence="1">RSA 2271</strain>
    </source>
</reference>
<accession>A0ACC1H837</accession>
<feature type="non-terminal residue" evidence="1">
    <location>
        <position position="185"/>
    </location>
</feature>
<sequence length="185" mass="20727">MLTLASFGLMVMSSLVGAWNDITFDVAGYFWMGLNCIASAVFVIHMRQTIKRVNFSDIETVYFNNLLTLPMFAVTSLFIDEWGSFMEYYANPENKTELNSFVRSNIFSGFSAFAIAYSSAWCIRTTSSTTYSMIGALNKLPIAIFAMFWFDDPITFGGILAVLLGFAAGLVYTHAKNLQKKEQPK</sequence>
<name>A0ACC1H837_9FUNG</name>
<keyword evidence="2" id="KW-1185">Reference proteome</keyword>
<organism evidence="1 2">
    <name type="scientific">Spiromyces aspiralis</name>
    <dbReference type="NCBI Taxonomy" id="68401"/>
    <lineage>
        <taxon>Eukaryota</taxon>
        <taxon>Fungi</taxon>
        <taxon>Fungi incertae sedis</taxon>
        <taxon>Zoopagomycota</taxon>
        <taxon>Kickxellomycotina</taxon>
        <taxon>Kickxellomycetes</taxon>
        <taxon>Kickxellales</taxon>
        <taxon>Kickxellaceae</taxon>
        <taxon>Spiromyces</taxon>
    </lineage>
</organism>